<organism evidence="2 3">
    <name type="scientific">Heterodera trifolii</name>
    <dbReference type="NCBI Taxonomy" id="157864"/>
    <lineage>
        <taxon>Eukaryota</taxon>
        <taxon>Metazoa</taxon>
        <taxon>Ecdysozoa</taxon>
        <taxon>Nematoda</taxon>
        <taxon>Chromadorea</taxon>
        <taxon>Rhabditida</taxon>
        <taxon>Tylenchina</taxon>
        <taxon>Tylenchomorpha</taxon>
        <taxon>Tylenchoidea</taxon>
        <taxon>Heteroderidae</taxon>
        <taxon>Heteroderinae</taxon>
        <taxon>Heterodera</taxon>
    </lineage>
</organism>
<name>A0ABD2IK45_9BILA</name>
<comment type="caution">
    <text evidence="2">The sequence shown here is derived from an EMBL/GenBank/DDBJ whole genome shotgun (WGS) entry which is preliminary data.</text>
</comment>
<keyword evidence="1" id="KW-0732">Signal</keyword>
<evidence type="ECO:0000313" key="2">
    <source>
        <dbReference type="EMBL" id="KAL3078392.1"/>
    </source>
</evidence>
<feature type="chain" id="PRO_5044773548" evidence="1">
    <location>
        <begin position="19"/>
        <end position="87"/>
    </location>
</feature>
<dbReference type="Proteomes" id="UP001620626">
    <property type="component" value="Unassembled WGS sequence"/>
</dbReference>
<feature type="signal peptide" evidence="1">
    <location>
        <begin position="1"/>
        <end position="18"/>
    </location>
</feature>
<dbReference type="EMBL" id="JBICBT010001209">
    <property type="protein sequence ID" value="KAL3078392.1"/>
    <property type="molecule type" value="Genomic_DNA"/>
</dbReference>
<gene>
    <name evidence="2" type="ORF">niasHT_037626</name>
</gene>
<dbReference type="AlphaFoldDB" id="A0ABD2IK45"/>
<proteinExistence type="predicted"/>
<evidence type="ECO:0000313" key="3">
    <source>
        <dbReference type="Proteomes" id="UP001620626"/>
    </source>
</evidence>
<protein>
    <submittedName>
        <fullName evidence="2">Uncharacterized protein</fullName>
    </submittedName>
</protein>
<reference evidence="2 3" key="1">
    <citation type="submission" date="2024-10" db="EMBL/GenBank/DDBJ databases">
        <authorList>
            <person name="Kim D."/>
        </authorList>
    </citation>
    <scope>NUCLEOTIDE SEQUENCE [LARGE SCALE GENOMIC DNA]</scope>
    <source>
        <strain evidence="2">BH-2024</strain>
    </source>
</reference>
<sequence length="87" mass="9719">MFTLICFFLLLISQIISAQNSKCQCPKNEKPGQKSCNGCEPSCDNPNPEICTARFCNNCSCDCGEGLLRDKKTKKCVKKDQCPHKKN</sequence>
<accession>A0ABD2IK45</accession>
<dbReference type="Gene3D" id="2.10.25.10">
    <property type="entry name" value="Laminin"/>
    <property type="match status" value="1"/>
</dbReference>
<evidence type="ECO:0000256" key="1">
    <source>
        <dbReference type="SAM" id="SignalP"/>
    </source>
</evidence>
<keyword evidence="3" id="KW-1185">Reference proteome</keyword>